<keyword evidence="2" id="KW-1185">Reference proteome</keyword>
<name>A0ABT4VFB7_9HELI</name>
<evidence type="ECO:0000313" key="2">
    <source>
        <dbReference type="Proteomes" id="UP001210261"/>
    </source>
</evidence>
<protein>
    <submittedName>
        <fullName evidence="1">DUF448 domain-containing protein</fullName>
    </submittedName>
</protein>
<dbReference type="EMBL" id="JAQHXR010000004">
    <property type="protein sequence ID" value="MDA3969403.1"/>
    <property type="molecule type" value="Genomic_DNA"/>
</dbReference>
<proteinExistence type="predicted"/>
<dbReference type="Gene3D" id="3.30.1230.10">
    <property type="entry name" value="YlxR-like"/>
    <property type="match status" value="1"/>
</dbReference>
<evidence type="ECO:0000313" key="1">
    <source>
        <dbReference type="EMBL" id="MDA3969403.1"/>
    </source>
</evidence>
<dbReference type="SUPFAM" id="SSF64376">
    <property type="entry name" value="YlxR-like"/>
    <property type="match status" value="1"/>
</dbReference>
<comment type="caution">
    <text evidence="1">The sequence shown here is derived from an EMBL/GenBank/DDBJ whole genome shotgun (WGS) entry which is preliminary data.</text>
</comment>
<dbReference type="RefSeq" id="WP_271021759.1">
    <property type="nucleotide sequence ID" value="NZ_JAQHXR010000004.1"/>
</dbReference>
<dbReference type="InterPro" id="IPR035931">
    <property type="entry name" value="YlxR-like_sf"/>
</dbReference>
<organism evidence="1 2">
    <name type="scientific">Helicobacter ibis</name>
    <dbReference type="NCBI Taxonomy" id="2962633"/>
    <lineage>
        <taxon>Bacteria</taxon>
        <taxon>Pseudomonadati</taxon>
        <taxon>Campylobacterota</taxon>
        <taxon>Epsilonproteobacteria</taxon>
        <taxon>Campylobacterales</taxon>
        <taxon>Helicobacteraceae</taxon>
        <taxon>Helicobacter</taxon>
    </lineage>
</organism>
<accession>A0ABT4VFB7</accession>
<sequence length="81" mass="9637">MSNPTRMCIKCRNRLLQCELIRLQYINSKLIKFSGFGRSFYICHTCKESKNTSDILLRVCKIDKKYKDQINQELKELLIYG</sequence>
<gene>
    <name evidence="1" type="ORF">PF021_06940</name>
</gene>
<reference evidence="1 2" key="1">
    <citation type="submission" date="2023-01" db="EMBL/GenBank/DDBJ databases">
        <title>Description of Helicobacter ibis sp. nov. isolated from faecal droppings of black-faced ibis (Theristicus melanopis).</title>
        <authorList>
            <person name="Lopez-Cantillo M."/>
            <person name="Vidal-Veuthey B."/>
            <person name="Mella A."/>
            <person name="De La Haba R."/>
            <person name="Collado L."/>
        </authorList>
    </citation>
    <scope>NUCLEOTIDE SEQUENCE [LARGE SCALE GENOMIC DNA]</scope>
    <source>
        <strain evidence="1 2">A82</strain>
    </source>
</reference>
<dbReference type="Proteomes" id="UP001210261">
    <property type="component" value="Unassembled WGS sequence"/>
</dbReference>